<comment type="caution">
    <text evidence="1">The sequence shown here is derived from an EMBL/GenBank/DDBJ whole genome shotgun (WGS) entry which is preliminary data.</text>
</comment>
<protein>
    <submittedName>
        <fullName evidence="1">Uncharacterized protein</fullName>
    </submittedName>
</protein>
<dbReference type="AlphaFoldDB" id="A0A8S9N3W1"/>
<dbReference type="EMBL" id="QGKX02002183">
    <property type="protein sequence ID" value="KAF3489976.1"/>
    <property type="molecule type" value="Genomic_DNA"/>
</dbReference>
<sequence length="162" mass="18153">MSVFGGRSVSRMRSYMHVTSESSPASSFAANIAPRTLQLVVECPRGVLDRLWFVEGYPFSEFRLVPEHFSERVYGQLVAFPSLSAFAASNLGMFLGQLLLFNPVEVFLLFRHWFFEWGAFSSRSASGSSWMSVSVVLGIVGDINGIQVDMLDFIDLCVFCKR</sequence>
<evidence type="ECO:0000313" key="1">
    <source>
        <dbReference type="EMBL" id="KAF3489976.1"/>
    </source>
</evidence>
<proteinExistence type="predicted"/>
<evidence type="ECO:0000313" key="2">
    <source>
        <dbReference type="Proteomes" id="UP000712600"/>
    </source>
</evidence>
<dbReference type="Proteomes" id="UP000712600">
    <property type="component" value="Unassembled WGS sequence"/>
</dbReference>
<name>A0A8S9N3W1_BRACR</name>
<accession>A0A8S9N3W1</accession>
<gene>
    <name evidence="1" type="ORF">F2Q69_00053439</name>
</gene>
<reference evidence="1" key="1">
    <citation type="submission" date="2019-12" db="EMBL/GenBank/DDBJ databases">
        <title>Genome sequencing and annotation of Brassica cretica.</title>
        <authorList>
            <person name="Studholme D.J."/>
            <person name="Sarris P."/>
        </authorList>
    </citation>
    <scope>NUCLEOTIDE SEQUENCE</scope>
    <source>
        <strain evidence="1">PFS-109/04</strain>
        <tissue evidence="1">Leaf</tissue>
    </source>
</reference>
<organism evidence="1 2">
    <name type="scientific">Brassica cretica</name>
    <name type="common">Mustard</name>
    <dbReference type="NCBI Taxonomy" id="69181"/>
    <lineage>
        <taxon>Eukaryota</taxon>
        <taxon>Viridiplantae</taxon>
        <taxon>Streptophyta</taxon>
        <taxon>Embryophyta</taxon>
        <taxon>Tracheophyta</taxon>
        <taxon>Spermatophyta</taxon>
        <taxon>Magnoliopsida</taxon>
        <taxon>eudicotyledons</taxon>
        <taxon>Gunneridae</taxon>
        <taxon>Pentapetalae</taxon>
        <taxon>rosids</taxon>
        <taxon>malvids</taxon>
        <taxon>Brassicales</taxon>
        <taxon>Brassicaceae</taxon>
        <taxon>Brassiceae</taxon>
        <taxon>Brassica</taxon>
    </lineage>
</organism>